<dbReference type="RefSeq" id="WP_113028760.1">
    <property type="nucleotide sequence ID" value="NZ_QMFB01000001.1"/>
</dbReference>
<gene>
    <name evidence="1" type="ORF">DQG23_00060</name>
</gene>
<reference evidence="1 2" key="1">
    <citation type="journal article" date="2009" name="Int. J. Syst. Evol. Microbiol.">
        <title>Paenibacillus contaminans sp. nov., isolated from a contaminated laboratory plate.</title>
        <authorList>
            <person name="Chou J.H."/>
            <person name="Lee J.H."/>
            <person name="Lin M.C."/>
            <person name="Chang P.S."/>
            <person name="Arun A.B."/>
            <person name="Young C.C."/>
            <person name="Chen W.M."/>
        </authorList>
    </citation>
    <scope>NUCLEOTIDE SEQUENCE [LARGE SCALE GENOMIC DNA]</scope>
    <source>
        <strain evidence="1 2">CKOBP-6</strain>
    </source>
</reference>
<organism evidence="1 2">
    <name type="scientific">Paenibacillus contaminans</name>
    <dbReference type="NCBI Taxonomy" id="450362"/>
    <lineage>
        <taxon>Bacteria</taxon>
        <taxon>Bacillati</taxon>
        <taxon>Bacillota</taxon>
        <taxon>Bacilli</taxon>
        <taxon>Bacillales</taxon>
        <taxon>Paenibacillaceae</taxon>
        <taxon>Paenibacillus</taxon>
    </lineage>
</organism>
<protein>
    <submittedName>
        <fullName evidence="1">Uncharacterized protein</fullName>
    </submittedName>
</protein>
<sequence length="76" mass="8755">MFTMRLQKIEVVINGGKGSMRLGAFKKDYENAISVDAMCYEGKWTVIAWLDSKTFMIATLTDSEYVYLLEEEFVEV</sequence>
<keyword evidence="2" id="KW-1185">Reference proteome</keyword>
<evidence type="ECO:0000313" key="2">
    <source>
        <dbReference type="Proteomes" id="UP000250369"/>
    </source>
</evidence>
<dbReference type="EMBL" id="QMFB01000001">
    <property type="protein sequence ID" value="RAV22649.1"/>
    <property type="molecule type" value="Genomic_DNA"/>
</dbReference>
<comment type="caution">
    <text evidence="1">The sequence shown here is derived from an EMBL/GenBank/DDBJ whole genome shotgun (WGS) entry which is preliminary data.</text>
</comment>
<name>A0A329MRQ5_9BACL</name>
<dbReference type="AlphaFoldDB" id="A0A329MRQ5"/>
<dbReference type="Proteomes" id="UP000250369">
    <property type="component" value="Unassembled WGS sequence"/>
</dbReference>
<evidence type="ECO:0000313" key="1">
    <source>
        <dbReference type="EMBL" id="RAV22649.1"/>
    </source>
</evidence>
<accession>A0A329MRQ5</accession>
<proteinExistence type="predicted"/>